<feature type="domain" description="ATPase dynein-related AAA" evidence="1">
    <location>
        <begin position="194"/>
        <end position="353"/>
    </location>
</feature>
<dbReference type="EMBL" id="JAIKTU010000007">
    <property type="protein sequence ID" value="MBY0755861.1"/>
    <property type="molecule type" value="Genomic_DNA"/>
</dbReference>
<dbReference type="InterPro" id="IPR052934">
    <property type="entry name" value="Methyl-DNA_Rec/Restrict_Enz"/>
</dbReference>
<sequence>MRTKLESIFNLYGQTSTVEEIDNNPELYLINSSAFNNPIIICVKGLTFGGRENLSYEQRVQIKGVSNNYAYNKLIEGEKAILLGLIFDSNINDFIICAWKLKYSTASNTLSKQIKNETIRKATIEGFAQQRKGNNELACAFRKEFLHFYIQNSEWIHDGNINELNEHISQYNLGEYTSYNNGINEKNRIKGGENILLYGVPGSGKSHTIKNNYCNERDKIERIVFHPDYTYSDFVGQILPCLNEDGMIKYNFNPGPFTRLLEKAENNGSNEYYLIIEEINRGNAPAIFGEVFQLLDRDEDGKSVYGISNADIAKVVYNDENHLVELPSNMNILATMNTSDQNVFTLDTAFQRRWSMRIIENNVKLVKYANKKILDTNVSWLQFNEIINSLILETNYRMSSAEDKRLGAYFVRENDLTYDSKEIDENATDNERIVAIRQNSKFPEKILKYLWDDAFRFSREIIFNIEEYHSLEDVIKQFKKERGNRRFKVFKTDLFNLGINEE</sequence>
<dbReference type="InterPro" id="IPR046894">
    <property type="entry name" value="MTaX1"/>
</dbReference>
<dbReference type="Pfam" id="PF20296">
    <property type="entry name" value="MTaX1"/>
    <property type="match status" value="1"/>
</dbReference>
<proteinExistence type="predicted"/>
<dbReference type="PANTHER" id="PTHR37291:SF1">
    <property type="entry name" value="TYPE IV METHYL-DIRECTED RESTRICTION ENZYME ECOKMCRB SUBUNIT"/>
    <property type="match status" value="1"/>
</dbReference>
<dbReference type="Gene3D" id="3.40.50.300">
    <property type="entry name" value="P-loop containing nucleotide triphosphate hydrolases"/>
    <property type="match status" value="1"/>
</dbReference>
<keyword evidence="4" id="KW-1185">Reference proteome</keyword>
<dbReference type="InterPro" id="IPR027417">
    <property type="entry name" value="P-loop_NTPase"/>
</dbReference>
<dbReference type="SUPFAM" id="SSF52540">
    <property type="entry name" value="P-loop containing nucleoside triphosphate hydrolases"/>
    <property type="match status" value="1"/>
</dbReference>
<dbReference type="InterPro" id="IPR011704">
    <property type="entry name" value="ATPase_dyneun-rel_AAA"/>
</dbReference>
<name>A0ABS7KYG8_CLOSR</name>
<dbReference type="Pfam" id="PF07728">
    <property type="entry name" value="AAA_5"/>
    <property type="match status" value="1"/>
</dbReference>
<evidence type="ECO:0000313" key="4">
    <source>
        <dbReference type="Proteomes" id="UP001299068"/>
    </source>
</evidence>
<feature type="domain" description="Methylase-associated X1" evidence="2">
    <location>
        <begin position="39"/>
        <end position="150"/>
    </location>
</feature>
<reference evidence="3 4" key="1">
    <citation type="journal article" date="2021" name="Cell Host Microbe">
        <title>in vivo commensal control of Clostridioides difficile virulence.</title>
        <authorList>
            <person name="Girinathan B.P."/>
            <person name="Dibenedetto N."/>
            <person name="Worley J.N."/>
            <person name="Peltier J."/>
            <person name="Arrieta-Ortiz M.L."/>
            <person name="Rupa Christinal Immanuel S."/>
            <person name="Lavin R."/>
            <person name="Delaney M.L."/>
            <person name="Cummins C."/>
            <person name="Hoffmann M."/>
            <person name="Luo Y."/>
            <person name="Gonzalez-Escalona N."/>
            <person name="Allard M."/>
            <person name="Onderdonk A.B."/>
            <person name="Gerber G.K."/>
            <person name="Sonenshein A.L."/>
            <person name="Baliga N."/>
            <person name="Dupuy B."/>
            <person name="Bry L."/>
        </authorList>
    </citation>
    <scope>NUCLEOTIDE SEQUENCE [LARGE SCALE GENOMIC DNA]</scope>
    <source>
        <strain evidence="3 4">DSM 599</strain>
    </source>
</reference>
<protein>
    <submittedName>
        <fullName evidence="3">AAA family ATPase</fullName>
    </submittedName>
</protein>
<evidence type="ECO:0000313" key="3">
    <source>
        <dbReference type="EMBL" id="MBY0755861.1"/>
    </source>
</evidence>
<organism evidence="3 4">
    <name type="scientific">Clostridium sardiniense</name>
    <name type="common">Clostridium absonum</name>
    <dbReference type="NCBI Taxonomy" id="29369"/>
    <lineage>
        <taxon>Bacteria</taxon>
        <taxon>Bacillati</taxon>
        <taxon>Bacillota</taxon>
        <taxon>Clostridia</taxon>
        <taxon>Eubacteriales</taxon>
        <taxon>Clostridiaceae</taxon>
        <taxon>Clostridium</taxon>
    </lineage>
</organism>
<dbReference type="RefSeq" id="WP_221861190.1">
    <property type="nucleotide sequence ID" value="NZ_JAIKTU010000007.1"/>
</dbReference>
<comment type="caution">
    <text evidence="3">The sequence shown here is derived from an EMBL/GenBank/DDBJ whole genome shotgun (WGS) entry which is preliminary data.</text>
</comment>
<dbReference type="PANTHER" id="PTHR37291">
    <property type="entry name" value="5-METHYLCYTOSINE-SPECIFIC RESTRICTION ENZYME B"/>
    <property type="match status" value="1"/>
</dbReference>
<evidence type="ECO:0000259" key="1">
    <source>
        <dbReference type="Pfam" id="PF07728"/>
    </source>
</evidence>
<accession>A0ABS7KYG8</accession>
<evidence type="ECO:0000259" key="2">
    <source>
        <dbReference type="Pfam" id="PF20296"/>
    </source>
</evidence>
<gene>
    <name evidence="3" type="ORF">K5V21_10380</name>
</gene>
<dbReference type="Proteomes" id="UP001299068">
    <property type="component" value="Unassembled WGS sequence"/>
</dbReference>